<evidence type="ECO:0000313" key="1">
    <source>
        <dbReference type="EMBL" id="KAH6650385.1"/>
    </source>
</evidence>
<evidence type="ECO:0000313" key="2">
    <source>
        <dbReference type="Proteomes" id="UP000724584"/>
    </source>
</evidence>
<gene>
    <name evidence="1" type="ORF">F5144DRAFT_597848</name>
</gene>
<dbReference type="Proteomes" id="UP000724584">
    <property type="component" value="Unassembled WGS sequence"/>
</dbReference>
<reference evidence="1 2" key="1">
    <citation type="journal article" date="2021" name="Nat. Commun.">
        <title>Genetic determinants of endophytism in the Arabidopsis root mycobiome.</title>
        <authorList>
            <person name="Mesny F."/>
            <person name="Miyauchi S."/>
            <person name="Thiergart T."/>
            <person name="Pickel B."/>
            <person name="Atanasova L."/>
            <person name="Karlsson M."/>
            <person name="Huettel B."/>
            <person name="Barry K.W."/>
            <person name="Haridas S."/>
            <person name="Chen C."/>
            <person name="Bauer D."/>
            <person name="Andreopoulos W."/>
            <person name="Pangilinan J."/>
            <person name="LaButti K."/>
            <person name="Riley R."/>
            <person name="Lipzen A."/>
            <person name="Clum A."/>
            <person name="Drula E."/>
            <person name="Henrissat B."/>
            <person name="Kohler A."/>
            <person name="Grigoriev I.V."/>
            <person name="Martin F.M."/>
            <person name="Hacquard S."/>
        </authorList>
    </citation>
    <scope>NUCLEOTIDE SEQUENCE [LARGE SCALE GENOMIC DNA]</scope>
    <source>
        <strain evidence="1 2">MPI-SDFR-AT-0079</strain>
    </source>
</reference>
<accession>A0ACB7PNE6</accession>
<organism evidence="1 2">
    <name type="scientific">Chaetomium tenue</name>
    <dbReference type="NCBI Taxonomy" id="1854479"/>
    <lineage>
        <taxon>Eukaryota</taxon>
        <taxon>Fungi</taxon>
        <taxon>Dikarya</taxon>
        <taxon>Ascomycota</taxon>
        <taxon>Pezizomycotina</taxon>
        <taxon>Sordariomycetes</taxon>
        <taxon>Sordariomycetidae</taxon>
        <taxon>Sordariales</taxon>
        <taxon>Chaetomiaceae</taxon>
        <taxon>Chaetomium</taxon>
    </lineage>
</organism>
<name>A0ACB7PNE6_9PEZI</name>
<sequence>MASDEGGLEEAATVKDLMLKGASLTNALKNTGPSGTLSGVRPASGAPSVGNMPALFDNLTPRAAAAAAASFARVLVGSGGAPSANKAANRRARKAAQRARKRAARAAAQAVAVAPAAACSEPVAPRSPPPAADTPAANTAPPAPAANTAPPAPATPTIPPADASPPLRSVKM</sequence>
<comment type="caution">
    <text evidence="1">The sequence shown here is derived from an EMBL/GenBank/DDBJ whole genome shotgun (WGS) entry which is preliminary data.</text>
</comment>
<keyword evidence="2" id="KW-1185">Reference proteome</keyword>
<protein>
    <submittedName>
        <fullName evidence="1">Uncharacterized protein</fullName>
    </submittedName>
</protein>
<dbReference type="EMBL" id="JAGIZQ010000001">
    <property type="protein sequence ID" value="KAH6650385.1"/>
    <property type="molecule type" value="Genomic_DNA"/>
</dbReference>
<proteinExistence type="predicted"/>